<accession>A0A238F8S2</accession>
<dbReference type="AlphaFoldDB" id="A0A238F8S2"/>
<sequence length="56" mass="6187">MTHHKQSKGMAEMDRVRFFRGHKGKACATDGHLFPCSNKVLGVLLEGHMPDVGDHA</sequence>
<organism evidence="1 2">
    <name type="scientific">Microbotryum intermedium</name>
    <dbReference type="NCBI Taxonomy" id="269621"/>
    <lineage>
        <taxon>Eukaryota</taxon>
        <taxon>Fungi</taxon>
        <taxon>Dikarya</taxon>
        <taxon>Basidiomycota</taxon>
        <taxon>Pucciniomycotina</taxon>
        <taxon>Microbotryomycetes</taxon>
        <taxon>Microbotryales</taxon>
        <taxon>Microbotryaceae</taxon>
        <taxon>Microbotryum</taxon>
    </lineage>
</organism>
<dbReference type="EMBL" id="FMSP01000003">
    <property type="protein sequence ID" value="SCV68423.1"/>
    <property type="molecule type" value="Genomic_DNA"/>
</dbReference>
<gene>
    <name evidence="1" type="ORF">BQ2448_544</name>
</gene>
<evidence type="ECO:0000313" key="2">
    <source>
        <dbReference type="Proteomes" id="UP000198372"/>
    </source>
</evidence>
<dbReference type="Proteomes" id="UP000198372">
    <property type="component" value="Unassembled WGS sequence"/>
</dbReference>
<reference evidence="2" key="1">
    <citation type="submission" date="2016-09" db="EMBL/GenBank/DDBJ databases">
        <authorList>
            <person name="Jeantristanb JTB J.-T."/>
            <person name="Ricardo R."/>
        </authorList>
    </citation>
    <scope>NUCLEOTIDE SEQUENCE [LARGE SCALE GENOMIC DNA]</scope>
</reference>
<proteinExistence type="predicted"/>
<protein>
    <submittedName>
        <fullName evidence="1">BQ2448_544 protein</fullName>
    </submittedName>
</protein>
<name>A0A238F8S2_9BASI</name>
<evidence type="ECO:0000313" key="1">
    <source>
        <dbReference type="EMBL" id="SCV68423.1"/>
    </source>
</evidence>
<keyword evidence="2" id="KW-1185">Reference proteome</keyword>